<evidence type="ECO:0000313" key="2">
    <source>
        <dbReference type="Proteomes" id="UP000235116"/>
    </source>
</evidence>
<dbReference type="GO" id="GO:0016757">
    <property type="term" value="F:glycosyltransferase activity"/>
    <property type="evidence" value="ECO:0007669"/>
    <property type="project" value="InterPro"/>
</dbReference>
<dbReference type="KEGG" id="kak:Kalk_04015"/>
<reference evidence="2" key="1">
    <citation type="submission" date="2017-08" db="EMBL/GenBank/DDBJ databases">
        <title>Direct submision.</title>
        <authorList>
            <person name="Kim S.-J."/>
            <person name="Rhee S.-K."/>
        </authorList>
    </citation>
    <scope>NUCLEOTIDE SEQUENCE [LARGE SCALE GENOMIC DNA]</scope>
    <source>
        <strain evidence="2">GI5</strain>
    </source>
</reference>
<gene>
    <name evidence="1" type="ORF">Kalk_04015</name>
</gene>
<sequence length="234" mass="27477">MIRVFIGYDPKETVAYNVLSYSIEVNSTQPVAVTPVMLNHLSAIHTRPRNNLSSTEFSFTRFLVPFLCNYEGWALFMDCDMLVRGDMSKLWELRDDRYAVQVVKHDHRPSNDIKFLNQPQTKYEKKNWSSVMLMNCAKCKALTPEYVNDASGLQLHQFKWLENDDLIGEIPHEWNHLVGYDKYNKDALNVHFTEGGPYFREYAGCEYADDWLEMKDRMLFVEDAVDELVVKRRK</sequence>
<dbReference type="Gene3D" id="3.90.550.10">
    <property type="entry name" value="Spore Coat Polysaccharide Biosynthesis Protein SpsA, Chain A"/>
    <property type="match status" value="1"/>
</dbReference>
<dbReference type="SUPFAM" id="SSF53448">
    <property type="entry name" value="Nucleotide-diphospho-sugar transferases"/>
    <property type="match status" value="1"/>
</dbReference>
<dbReference type="Pfam" id="PF01501">
    <property type="entry name" value="Glyco_transf_8"/>
    <property type="match status" value="1"/>
</dbReference>
<keyword evidence="2" id="KW-1185">Reference proteome</keyword>
<dbReference type="InterPro" id="IPR002495">
    <property type="entry name" value="Glyco_trans_8"/>
</dbReference>
<proteinExistence type="predicted"/>
<dbReference type="RefSeq" id="WP_101892974.1">
    <property type="nucleotide sequence ID" value="NZ_CP022684.1"/>
</dbReference>
<dbReference type="PANTHER" id="PTHR35105:SF2">
    <property type="entry name" value="PROTEIN CDI"/>
    <property type="match status" value="1"/>
</dbReference>
<name>A0A2K9LLG0_9GAMM</name>
<dbReference type="AlphaFoldDB" id="A0A2K9LLG0"/>
<organism evidence="1 2">
    <name type="scientific">Ketobacter alkanivorans</name>
    <dbReference type="NCBI Taxonomy" id="1917421"/>
    <lineage>
        <taxon>Bacteria</taxon>
        <taxon>Pseudomonadati</taxon>
        <taxon>Pseudomonadota</taxon>
        <taxon>Gammaproteobacteria</taxon>
        <taxon>Pseudomonadales</taxon>
        <taxon>Ketobacteraceae</taxon>
        <taxon>Ketobacter</taxon>
    </lineage>
</organism>
<accession>A0A2K9LLG0</accession>
<keyword evidence="1" id="KW-0808">Transferase</keyword>
<dbReference type="PANTHER" id="PTHR35105">
    <property type="entry name" value="EXPRESSED PROTEIN"/>
    <property type="match status" value="1"/>
</dbReference>
<dbReference type="OrthoDB" id="583646at2"/>
<protein>
    <submittedName>
        <fullName evidence="1">Glycosyltransferase</fullName>
    </submittedName>
</protein>
<evidence type="ECO:0000313" key="1">
    <source>
        <dbReference type="EMBL" id="AUM11634.1"/>
    </source>
</evidence>
<dbReference type="InterPro" id="IPR029044">
    <property type="entry name" value="Nucleotide-diphossugar_trans"/>
</dbReference>
<dbReference type="EMBL" id="CP022684">
    <property type="protein sequence ID" value="AUM11634.1"/>
    <property type="molecule type" value="Genomic_DNA"/>
</dbReference>
<dbReference type="Proteomes" id="UP000235116">
    <property type="component" value="Chromosome"/>
</dbReference>